<keyword evidence="13" id="KW-1185">Reference proteome</keyword>
<comment type="caution">
    <text evidence="12">The sequence shown here is derived from an EMBL/GenBank/DDBJ whole genome shotgun (WGS) entry which is preliminary data.</text>
</comment>
<dbReference type="GO" id="GO:0005829">
    <property type="term" value="C:cytosol"/>
    <property type="evidence" value="ECO:0007669"/>
    <property type="project" value="GOC"/>
</dbReference>
<comment type="subcellular location">
    <subcellularLocation>
        <location evidence="8">Prevacuolar compartment membrane</location>
        <topology evidence="8">Single-pass type IV membrane protein</topology>
    </subcellularLocation>
</comment>
<dbReference type="GO" id="GO:0031201">
    <property type="term" value="C:SNARE complex"/>
    <property type="evidence" value="ECO:0007669"/>
    <property type="project" value="TreeGrafter"/>
</dbReference>
<protein>
    <recommendedName>
        <fullName evidence="11">t-SNARE coiled-coil homology domain-containing protein</fullName>
    </recommendedName>
</protein>
<feature type="transmembrane region" description="Helical" evidence="10">
    <location>
        <begin position="198"/>
        <end position="219"/>
    </location>
</feature>
<dbReference type="STRING" id="7375.A0A0L0C037"/>
<keyword evidence="4" id="KW-0653">Protein transport</keyword>
<proteinExistence type="inferred from homology"/>
<keyword evidence="5 10" id="KW-1133">Transmembrane helix</keyword>
<evidence type="ECO:0000256" key="8">
    <source>
        <dbReference type="ARBA" id="ARBA00060376"/>
    </source>
</evidence>
<evidence type="ECO:0000256" key="6">
    <source>
        <dbReference type="ARBA" id="ARBA00023054"/>
    </source>
</evidence>
<keyword evidence="7 10" id="KW-0472">Membrane</keyword>
<dbReference type="GO" id="GO:0000149">
    <property type="term" value="F:SNARE binding"/>
    <property type="evidence" value="ECO:0007669"/>
    <property type="project" value="TreeGrafter"/>
</dbReference>
<dbReference type="InterPro" id="IPR027027">
    <property type="entry name" value="GOSR2/Membrin/Bos1"/>
</dbReference>
<evidence type="ECO:0000256" key="4">
    <source>
        <dbReference type="ARBA" id="ARBA00022927"/>
    </source>
</evidence>
<evidence type="ECO:0000256" key="3">
    <source>
        <dbReference type="ARBA" id="ARBA00022692"/>
    </source>
</evidence>
<keyword evidence="6 9" id="KW-0175">Coiled coil</keyword>
<dbReference type="GO" id="GO:0031902">
    <property type="term" value="C:late endosome membrane"/>
    <property type="evidence" value="ECO:0007669"/>
    <property type="project" value="TreeGrafter"/>
</dbReference>
<evidence type="ECO:0000256" key="1">
    <source>
        <dbReference type="ARBA" id="ARBA00006108"/>
    </source>
</evidence>
<dbReference type="PANTHER" id="PTHR21230:SF26">
    <property type="entry name" value="VESICLE TRANSPORT THROUGH INTERACTION WITH T-SNARES HOMOLOG 1A"/>
    <property type="match status" value="1"/>
</dbReference>
<dbReference type="EMBL" id="JRES01001084">
    <property type="protein sequence ID" value="KNC25670.1"/>
    <property type="molecule type" value="Genomic_DNA"/>
</dbReference>
<dbReference type="GO" id="GO:0016236">
    <property type="term" value="P:macroautophagy"/>
    <property type="evidence" value="ECO:0007669"/>
    <property type="project" value="TreeGrafter"/>
</dbReference>
<sequence length="226" mass="25487">MTLLENYEQQYAALIAEITSQIGRLTLTNERRELCAKIDASLTEAQELLEQMGLEIRDLNPAQRTTATNKLNCAQVELKRLQTEYSKAKDAGKKKHTTLDLQAAGDYDDYEDVAISNDQRQRLLENSETIERTGNRLQEGYRVIVETETLGAQVLSDLHHQRETIQNARGRLRETNAELGRASRTLNTMLLRALREKAVLYVVGGFFVIGVVISLYFTFTSSSATS</sequence>
<dbReference type="SUPFAM" id="SSF47661">
    <property type="entry name" value="t-snare proteins"/>
    <property type="match status" value="1"/>
</dbReference>
<dbReference type="FunFam" id="1.20.58.400:FF:000001">
    <property type="entry name" value="Vesicle transport through interaction with t-SNAREs homolog 1A"/>
    <property type="match status" value="1"/>
</dbReference>
<dbReference type="AlphaFoldDB" id="A0A0L0C037"/>
<dbReference type="GO" id="GO:0006891">
    <property type="term" value="P:intra-Golgi vesicle-mediated transport"/>
    <property type="evidence" value="ECO:0007669"/>
    <property type="project" value="TreeGrafter"/>
</dbReference>
<evidence type="ECO:0000259" key="11">
    <source>
        <dbReference type="SMART" id="SM00397"/>
    </source>
</evidence>
<evidence type="ECO:0000256" key="5">
    <source>
        <dbReference type="ARBA" id="ARBA00022989"/>
    </source>
</evidence>
<evidence type="ECO:0000313" key="13">
    <source>
        <dbReference type="Proteomes" id="UP000037069"/>
    </source>
</evidence>
<dbReference type="InterPro" id="IPR038407">
    <property type="entry name" value="v-SNARE_N_sf"/>
</dbReference>
<name>A0A0L0C037_LUCCU</name>
<evidence type="ECO:0000256" key="9">
    <source>
        <dbReference type="SAM" id="Coils"/>
    </source>
</evidence>
<dbReference type="FunFam" id="1.20.5.110:FF:000002">
    <property type="entry name" value="Vesicle transport through interaction with t-SNAREsB"/>
    <property type="match status" value="1"/>
</dbReference>
<dbReference type="GO" id="GO:0012507">
    <property type="term" value="C:ER to Golgi transport vesicle membrane"/>
    <property type="evidence" value="ECO:0007669"/>
    <property type="project" value="TreeGrafter"/>
</dbReference>
<dbReference type="GO" id="GO:0005484">
    <property type="term" value="F:SNAP receptor activity"/>
    <property type="evidence" value="ECO:0007669"/>
    <property type="project" value="InterPro"/>
</dbReference>
<dbReference type="GO" id="GO:0006896">
    <property type="term" value="P:Golgi to vacuole transport"/>
    <property type="evidence" value="ECO:0007669"/>
    <property type="project" value="TreeGrafter"/>
</dbReference>
<feature type="coiled-coil region" evidence="9">
    <location>
        <begin position="158"/>
        <end position="185"/>
    </location>
</feature>
<keyword evidence="2" id="KW-0813">Transport</keyword>
<gene>
    <name evidence="12" type="ORF">FF38_06716</name>
</gene>
<accession>A0A0L0C037</accession>
<dbReference type="InterPro" id="IPR010989">
    <property type="entry name" value="SNARE"/>
</dbReference>
<comment type="similarity">
    <text evidence="1">Belongs to the VTI1 family.</text>
</comment>
<dbReference type="GO" id="GO:0048280">
    <property type="term" value="P:vesicle fusion with Golgi apparatus"/>
    <property type="evidence" value="ECO:0007669"/>
    <property type="project" value="TreeGrafter"/>
</dbReference>
<dbReference type="Gene3D" id="1.20.58.400">
    <property type="entry name" value="t-snare proteins"/>
    <property type="match status" value="1"/>
</dbReference>
<dbReference type="Pfam" id="PF12352">
    <property type="entry name" value="V-SNARE_C"/>
    <property type="match status" value="1"/>
</dbReference>
<evidence type="ECO:0000313" key="12">
    <source>
        <dbReference type="EMBL" id="KNC25670.1"/>
    </source>
</evidence>
<feature type="coiled-coil region" evidence="9">
    <location>
        <begin position="64"/>
        <end position="91"/>
    </location>
</feature>
<dbReference type="GO" id="GO:0006886">
    <property type="term" value="P:intracellular protein transport"/>
    <property type="evidence" value="ECO:0007669"/>
    <property type="project" value="InterPro"/>
</dbReference>
<dbReference type="OrthoDB" id="430637at2759"/>
<reference evidence="12 13" key="1">
    <citation type="journal article" date="2015" name="Nat. Commun.">
        <title>Lucilia cuprina genome unlocks parasitic fly biology to underpin future interventions.</title>
        <authorList>
            <person name="Anstead C.A."/>
            <person name="Korhonen P.K."/>
            <person name="Young N.D."/>
            <person name="Hall R.S."/>
            <person name="Jex A.R."/>
            <person name="Murali S.C."/>
            <person name="Hughes D.S."/>
            <person name="Lee S.F."/>
            <person name="Perry T."/>
            <person name="Stroehlein A.J."/>
            <person name="Ansell B.R."/>
            <person name="Breugelmans B."/>
            <person name="Hofmann A."/>
            <person name="Qu J."/>
            <person name="Dugan S."/>
            <person name="Lee S.L."/>
            <person name="Chao H."/>
            <person name="Dinh H."/>
            <person name="Han Y."/>
            <person name="Doddapaneni H.V."/>
            <person name="Worley K.C."/>
            <person name="Muzny D.M."/>
            <person name="Ioannidis P."/>
            <person name="Waterhouse R.M."/>
            <person name="Zdobnov E.M."/>
            <person name="James P.J."/>
            <person name="Bagnall N.H."/>
            <person name="Kotze A.C."/>
            <person name="Gibbs R.A."/>
            <person name="Richards S."/>
            <person name="Batterham P."/>
            <person name="Gasser R.B."/>
        </authorList>
    </citation>
    <scope>NUCLEOTIDE SEQUENCE [LARGE SCALE GENOMIC DNA]</scope>
    <source>
        <strain evidence="12 13">LS</strain>
        <tissue evidence="12">Full body</tissue>
    </source>
</reference>
<dbReference type="Pfam" id="PF05008">
    <property type="entry name" value="V-SNARE"/>
    <property type="match status" value="1"/>
</dbReference>
<dbReference type="Gene3D" id="1.20.5.110">
    <property type="match status" value="1"/>
</dbReference>
<dbReference type="SMART" id="SM00397">
    <property type="entry name" value="t_SNARE"/>
    <property type="match status" value="1"/>
</dbReference>
<dbReference type="GO" id="GO:0042147">
    <property type="term" value="P:retrograde transport, endosome to Golgi"/>
    <property type="evidence" value="ECO:0007669"/>
    <property type="project" value="TreeGrafter"/>
</dbReference>
<dbReference type="GO" id="GO:0005789">
    <property type="term" value="C:endoplasmic reticulum membrane"/>
    <property type="evidence" value="ECO:0007669"/>
    <property type="project" value="TreeGrafter"/>
</dbReference>
<dbReference type="CDD" id="cd15891">
    <property type="entry name" value="SNARE_Vti1a"/>
    <property type="match status" value="1"/>
</dbReference>
<dbReference type="Proteomes" id="UP000037069">
    <property type="component" value="Unassembled WGS sequence"/>
</dbReference>
<dbReference type="SUPFAM" id="SSF58038">
    <property type="entry name" value="SNARE fusion complex"/>
    <property type="match status" value="1"/>
</dbReference>
<evidence type="ECO:0000256" key="10">
    <source>
        <dbReference type="SAM" id="Phobius"/>
    </source>
</evidence>
<keyword evidence="3 10" id="KW-0812">Transmembrane</keyword>
<feature type="domain" description="T-SNARE coiled-coil homology" evidence="11">
    <location>
        <begin position="122"/>
        <end position="189"/>
    </location>
</feature>
<dbReference type="InterPro" id="IPR000727">
    <property type="entry name" value="T_SNARE_dom"/>
</dbReference>
<dbReference type="InterPro" id="IPR007705">
    <property type="entry name" value="Vesicle_trsprt_v-SNARE_N"/>
</dbReference>
<dbReference type="GO" id="GO:0005794">
    <property type="term" value="C:Golgi apparatus"/>
    <property type="evidence" value="ECO:0007669"/>
    <property type="project" value="InterPro"/>
</dbReference>
<evidence type="ECO:0000256" key="2">
    <source>
        <dbReference type="ARBA" id="ARBA00022448"/>
    </source>
</evidence>
<dbReference type="PANTHER" id="PTHR21230">
    <property type="entry name" value="VESICLE TRANSPORT V-SNARE PROTEIN VTI1-RELATED"/>
    <property type="match status" value="1"/>
</dbReference>
<dbReference type="PIRSF" id="PIRSF028865">
    <property type="entry name" value="Membrin-2"/>
    <property type="match status" value="1"/>
</dbReference>
<dbReference type="OMA" id="MEYEAND"/>
<organism evidence="12 13">
    <name type="scientific">Lucilia cuprina</name>
    <name type="common">Green bottle fly</name>
    <name type="synonym">Australian sheep blowfly</name>
    <dbReference type="NCBI Taxonomy" id="7375"/>
    <lineage>
        <taxon>Eukaryota</taxon>
        <taxon>Metazoa</taxon>
        <taxon>Ecdysozoa</taxon>
        <taxon>Arthropoda</taxon>
        <taxon>Hexapoda</taxon>
        <taxon>Insecta</taxon>
        <taxon>Pterygota</taxon>
        <taxon>Neoptera</taxon>
        <taxon>Endopterygota</taxon>
        <taxon>Diptera</taxon>
        <taxon>Brachycera</taxon>
        <taxon>Muscomorpha</taxon>
        <taxon>Oestroidea</taxon>
        <taxon>Calliphoridae</taxon>
        <taxon>Luciliinae</taxon>
        <taxon>Lucilia</taxon>
    </lineage>
</organism>
<evidence type="ECO:0000256" key="7">
    <source>
        <dbReference type="ARBA" id="ARBA00023136"/>
    </source>
</evidence>